<accession>A0A841R7F8</accession>
<feature type="domain" description="Rhodanese" evidence="2">
    <location>
        <begin position="207"/>
        <end position="295"/>
    </location>
</feature>
<keyword evidence="1" id="KW-0732">Signal</keyword>
<dbReference type="PROSITE" id="PS50206">
    <property type="entry name" value="RHODANESE_3"/>
    <property type="match status" value="2"/>
</dbReference>
<comment type="caution">
    <text evidence="3">The sequence shown here is derived from an EMBL/GenBank/DDBJ whole genome shotgun (WGS) entry which is preliminary data.</text>
</comment>
<sequence>MKKMLWMLLAAALILGSCAKAEQEPVKAVEKAAEVSVDTVKAASEAYFAEYPGSRIIPADKVFAAIDANEDFLIVDIRRAEDYANGHLKGAVNAPWGPALADALNWLPDDIPVYVNCYTGQTAGQTVAVLNIAGIQAQSIKSGWNLGISKTEGYENYVETTENMTPDASGVKYDAAVKTAAENFFNAIPDKGSNIIASSALKEKMDAEEEMTIVSIRQPDAYSAGHIEGAINIPFGKDMQKQFAQLPKDEKVYVYCYSGQTAGQTVGVLRMLGYDAVSIKSGMGNAGTAGSGWEVEGNPVVQ</sequence>
<dbReference type="PANTHER" id="PTHR43031:SF16">
    <property type="entry name" value="OXIDOREDUCTASE"/>
    <property type="match status" value="1"/>
</dbReference>
<name>A0A841R7F8_9SPIO</name>
<evidence type="ECO:0000259" key="2">
    <source>
        <dbReference type="PROSITE" id="PS50206"/>
    </source>
</evidence>
<evidence type="ECO:0000256" key="1">
    <source>
        <dbReference type="SAM" id="SignalP"/>
    </source>
</evidence>
<dbReference type="InterPro" id="IPR036873">
    <property type="entry name" value="Rhodanese-like_dom_sf"/>
</dbReference>
<feature type="chain" id="PRO_5033011660" evidence="1">
    <location>
        <begin position="22"/>
        <end position="302"/>
    </location>
</feature>
<organism evidence="3 4">
    <name type="scientific">Spirochaeta isovalerica</name>
    <dbReference type="NCBI Taxonomy" id="150"/>
    <lineage>
        <taxon>Bacteria</taxon>
        <taxon>Pseudomonadati</taxon>
        <taxon>Spirochaetota</taxon>
        <taxon>Spirochaetia</taxon>
        <taxon>Spirochaetales</taxon>
        <taxon>Spirochaetaceae</taxon>
        <taxon>Spirochaeta</taxon>
    </lineage>
</organism>
<keyword evidence="3" id="KW-0808">Transferase</keyword>
<dbReference type="InterPro" id="IPR050229">
    <property type="entry name" value="GlpE_sulfurtransferase"/>
</dbReference>
<proteinExistence type="predicted"/>
<protein>
    <submittedName>
        <fullName evidence="3">Rhodanese-related sulfurtransferase</fullName>
    </submittedName>
</protein>
<feature type="domain" description="Rhodanese" evidence="2">
    <location>
        <begin position="68"/>
        <end position="156"/>
    </location>
</feature>
<evidence type="ECO:0000313" key="4">
    <source>
        <dbReference type="Proteomes" id="UP000587760"/>
    </source>
</evidence>
<evidence type="ECO:0000313" key="3">
    <source>
        <dbReference type="EMBL" id="MBB6479783.1"/>
    </source>
</evidence>
<keyword evidence="4" id="KW-1185">Reference proteome</keyword>
<dbReference type="Proteomes" id="UP000587760">
    <property type="component" value="Unassembled WGS sequence"/>
</dbReference>
<dbReference type="PROSITE" id="PS51257">
    <property type="entry name" value="PROKAR_LIPOPROTEIN"/>
    <property type="match status" value="1"/>
</dbReference>
<reference evidence="3 4" key="1">
    <citation type="submission" date="2020-08" db="EMBL/GenBank/DDBJ databases">
        <title>Genomic Encyclopedia of Type Strains, Phase IV (KMG-IV): sequencing the most valuable type-strain genomes for metagenomic binning, comparative biology and taxonomic classification.</title>
        <authorList>
            <person name="Goeker M."/>
        </authorList>
    </citation>
    <scope>NUCLEOTIDE SEQUENCE [LARGE SCALE GENOMIC DNA]</scope>
    <source>
        <strain evidence="3 4">DSM 2461</strain>
    </source>
</reference>
<dbReference type="SUPFAM" id="SSF52821">
    <property type="entry name" value="Rhodanese/Cell cycle control phosphatase"/>
    <property type="match status" value="2"/>
</dbReference>
<dbReference type="Gene3D" id="3.40.250.10">
    <property type="entry name" value="Rhodanese-like domain"/>
    <property type="match status" value="2"/>
</dbReference>
<dbReference type="CDD" id="cd00158">
    <property type="entry name" value="RHOD"/>
    <property type="match status" value="2"/>
</dbReference>
<feature type="signal peptide" evidence="1">
    <location>
        <begin position="1"/>
        <end position="21"/>
    </location>
</feature>
<dbReference type="SMART" id="SM00450">
    <property type="entry name" value="RHOD"/>
    <property type="match status" value="2"/>
</dbReference>
<gene>
    <name evidence="3" type="ORF">HNR50_001441</name>
</gene>
<dbReference type="PANTHER" id="PTHR43031">
    <property type="entry name" value="FAD-DEPENDENT OXIDOREDUCTASE"/>
    <property type="match status" value="1"/>
</dbReference>
<dbReference type="GO" id="GO:0016740">
    <property type="term" value="F:transferase activity"/>
    <property type="evidence" value="ECO:0007669"/>
    <property type="project" value="UniProtKB-KW"/>
</dbReference>
<dbReference type="AlphaFoldDB" id="A0A841R7F8"/>
<dbReference type="RefSeq" id="WP_184745316.1">
    <property type="nucleotide sequence ID" value="NZ_JACHGJ010000002.1"/>
</dbReference>
<dbReference type="Pfam" id="PF00581">
    <property type="entry name" value="Rhodanese"/>
    <property type="match status" value="2"/>
</dbReference>
<dbReference type="EMBL" id="JACHGJ010000002">
    <property type="protein sequence ID" value="MBB6479783.1"/>
    <property type="molecule type" value="Genomic_DNA"/>
</dbReference>
<dbReference type="InterPro" id="IPR001763">
    <property type="entry name" value="Rhodanese-like_dom"/>
</dbReference>